<dbReference type="Proteomes" id="UP001370490">
    <property type="component" value="Unassembled WGS sequence"/>
</dbReference>
<organism evidence="1 2">
    <name type="scientific">Dillenia turbinata</name>
    <dbReference type="NCBI Taxonomy" id="194707"/>
    <lineage>
        <taxon>Eukaryota</taxon>
        <taxon>Viridiplantae</taxon>
        <taxon>Streptophyta</taxon>
        <taxon>Embryophyta</taxon>
        <taxon>Tracheophyta</taxon>
        <taxon>Spermatophyta</taxon>
        <taxon>Magnoliopsida</taxon>
        <taxon>eudicotyledons</taxon>
        <taxon>Gunneridae</taxon>
        <taxon>Pentapetalae</taxon>
        <taxon>Dilleniales</taxon>
        <taxon>Dilleniaceae</taxon>
        <taxon>Dillenia</taxon>
    </lineage>
</organism>
<accession>A0AAN8V7E9</accession>
<dbReference type="Gene3D" id="3.10.50.40">
    <property type="match status" value="1"/>
</dbReference>
<gene>
    <name evidence="1" type="ORF">RJ641_010327</name>
</gene>
<evidence type="ECO:0000313" key="2">
    <source>
        <dbReference type="Proteomes" id="UP001370490"/>
    </source>
</evidence>
<name>A0AAN8V7E9_9MAGN</name>
<dbReference type="PANTHER" id="PTHR47833:SF1">
    <property type="entry name" value="PHOTOSYNTHETIC NDH SUBUNIT OF LUMENAL LOCATION 4, CHLOROPLASTIC"/>
    <property type="match status" value="1"/>
</dbReference>
<dbReference type="PANTHER" id="PTHR47833">
    <property type="entry name" value="PHOTOSYNTHETIC NDH SUBUNIT OF LUMENAL LOCATION 4, CHLOROPLASTIC"/>
    <property type="match status" value="1"/>
</dbReference>
<dbReference type="SUPFAM" id="SSF54534">
    <property type="entry name" value="FKBP-like"/>
    <property type="match status" value="1"/>
</dbReference>
<dbReference type="GO" id="GO:0003755">
    <property type="term" value="F:peptidyl-prolyl cis-trans isomerase activity"/>
    <property type="evidence" value="ECO:0007669"/>
    <property type="project" value="InterPro"/>
</dbReference>
<proteinExistence type="predicted"/>
<sequence>MCLGVGQVIRGLDQGILGGDSVSPMLVGLAKMNPGLAYLCVGSESFRFLRSWPMGQNLQAAFLVRSQSDCNIPANATLVYDIKFVGIFKGNQKRRKLVRERPESMEGQFHKHKSIGLLGPEELSILLKVEICCGGEYVMFCGNGGLIGMVVLELSEFKESDTFSKLQKKYNWRCQKSADQVNI</sequence>
<dbReference type="AlphaFoldDB" id="A0AAN8V7E9"/>
<reference evidence="1 2" key="1">
    <citation type="submission" date="2023-12" db="EMBL/GenBank/DDBJ databases">
        <title>A high-quality genome assembly for Dillenia turbinata (Dilleniales).</title>
        <authorList>
            <person name="Chanderbali A."/>
        </authorList>
    </citation>
    <scope>NUCLEOTIDE SEQUENCE [LARGE SCALE GENOMIC DNA]</scope>
    <source>
        <strain evidence="1">LSX21</strain>
        <tissue evidence="1">Leaf</tissue>
    </source>
</reference>
<dbReference type="GO" id="GO:0009507">
    <property type="term" value="C:chloroplast"/>
    <property type="evidence" value="ECO:0007669"/>
    <property type="project" value="InterPro"/>
</dbReference>
<keyword evidence="2" id="KW-1185">Reference proteome</keyword>
<dbReference type="EMBL" id="JBAMMX010000017">
    <property type="protein sequence ID" value="KAK6924127.1"/>
    <property type="molecule type" value="Genomic_DNA"/>
</dbReference>
<protein>
    <submittedName>
        <fullName evidence="1">Uncharacterized protein</fullName>
    </submittedName>
</protein>
<dbReference type="InterPro" id="IPR046357">
    <property type="entry name" value="PPIase_dom_sf"/>
</dbReference>
<evidence type="ECO:0000313" key="1">
    <source>
        <dbReference type="EMBL" id="KAK6924127.1"/>
    </source>
</evidence>
<dbReference type="InterPro" id="IPR044183">
    <property type="entry name" value="PNSL4/FKBP13-like"/>
</dbReference>
<comment type="caution">
    <text evidence="1">The sequence shown here is derived from an EMBL/GenBank/DDBJ whole genome shotgun (WGS) entry which is preliminary data.</text>
</comment>